<evidence type="ECO:0000256" key="3">
    <source>
        <dbReference type="ARBA" id="ARBA00023163"/>
    </source>
</evidence>
<dbReference type="SUPFAM" id="SSF46689">
    <property type="entry name" value="Homeodomain-like"/>
    <property type="match status" value="2"/>
</dbReference>
<sequence length="193" mass="22433">MDTKMVKKATNISKTEQAPYVSPDRQLEDLAASLARILNRTRRAALEHDGYPLRVYVLIRKLYSLAQDRWNDQQRGIRYISVDCSNIDRARLAKIAQYILAHIDQPPTLTELAYEAGVSLSKLKQDFKKAFGITVHQFYAREFIRQAQQILLDEERLPIKTVAYKLGYSVTGFIKIFKRETGMSPKQFRQKYM</sequence>
<feature type="domain" description="HTH araC/xylS-type" evidence="4">
    <location>
        <begin position="93"/>
        <end position="191"/>
    </location>
</feature>
<name>A0AAP2GFA5_9BACT</name>
<reference evidence="5 6" key="1">
    <citation type="submission" date="2021-05" db="EMBL/GenBank/DDBJ databases">
        <title>A Polyphasic approach of four new species of the genus Ohtaekwangia: Ohtaekwangia histidinii sp. nov., Ohtaekwangia cretensis sp. nov., Ohtaekwangia indiensis sp. nov., Ohtaekwangia reichenbachii sp. nov. from diverse environment.</title>
        <authorList>
            <person name="Octaviana S."/>
        </authorList>
    </citation>
    <scope>NUCLEOTIDE SEQUENCE [LARGE SCALE GENOMIC DNA]</scope>
    <source>
        <strain evidence="5 6">PWU37</strain>
    </source>
</reference>
<keyword evidence="6" id="KW-1185">Reference proteome</keyword>
<evidence type="ECO:0000313" key="5">
    <source>
        <dbReference type="EMBL" id="MBT1689209.1"/>
    </source>
</evidence>
<dbReference type="AlphaFoldDB" id="A0AAP2GFA5"/>
<dbReference type="GO" id="GO:0003700">
    <property type="term" value="F:DNA-binding transcription factor activity"/>
    <property type="evidence" value="ECO:0007669"/>
    <property type="project" value="InterPro"/>
</dbReference>
<dbReference type="Pfam" id="PF12833">
    <property type="entry name" value="HTH_18"/>
    <property type="match status" value="1"/>
</dbReference>
<dbReference type="InterPro" id="IPR009057">
    <property type="entry name" value="Homeodomain-like_sf"/>
</dbReference>
<proteinExistence type="predicted"/>
<organism evidence="5 6">
    <name type="scientific">Dawidia soli</name>
    <dbReference type="NCBI Taxonomy" id="2782352"/>
    <lineage>
        <taxon>Bacteria</taxon>
        <taxon>Pseudomonadati</taxon>
        <taxon>Bacteroidota</taxon>
        <taxon>Cytophagia</taxon>
        <taxon>Cytophagales</taxon>
        <taxon>Chryseotaleaceae</taxon>
        <taxon>Dawidia</taxon>
    </lineage>
</organism>
<keyword evidence="2" id="KW-0238">DNA-binding</keyword>
<dbReference type="SMART" id="SM00342">
    <property type="entry name" value="HTH_ARAC"/>
    <property type="match status" value="1"/>
</dbReference>
<protein>
    <submittedName>
        <fullName evidence="5">AraC family transcriptional regulator</fullName>
    </submittedName>
</protein>
<keyword evidence="3" id="KW-0804">Transcription</keyword>
<dbReference type="InterPro" id="IPR018060">
    <property type="entry name" value="HTH_AraC"/>
</dbReference>
<dbReference type="EMBL" id="JAHESC010000037">
    <property type="protein sequence ID" value="MBT1689209.1"/>
    <property type="molecule type" value="Genomic_DNA"/>
</dbReference>
<evidence type="ECO:0000259" key="4">
    <source>
        <dbReference type="PROSITE" id="PS01124"/>
    </source>
</evidence>
<evidence type="ECO:0000256" key="1">
    <source>
        <dbReference type="ARBA" id="ARBA00023015"/>
    </source>
</evidence>
<evidence type="ECO:0000256" key="2">
    <source>
        <dbReference type="ARBA" id="ARBA00023125"/>
    </source>
</evidence>
<keyword evidence="1" id="KW-0805">Transcription regulation</keyword>
<dbReference type="Gene3D" id="1.10.10.60">
    <property type="entry name" value="Homeodomain-like"/>
    <property type="match status" value="2"/>
</dbReference>
<dbReference type="PANTHER" id="PTHR43280:SF28">
    <property type="entry name" value="HTH-TYPE TRANSCRIPTIONAL ACTIVATOR RHAS"/>
    <property type="match status" value="1"/>
</dbReference>
<gene>
    <name evidence="5" type="ORF">KK078_21770</name>
</gene>
<evidence type="ECO:0000313" key="6">
    <source>
        <dbReference type="Proteomes" id="UP001319180"/>
    </source>
</evidence>
<dbReference type="Proteomes" id="UP001319180">
    <property type="component" value="Unassembled WGS sequence"/>
</dbReference>
<dbReference type="PROSITE" id="PS01124">
    <property type="entry name" value="HTH_ARAC_FAMILY_2"/>
    <property type="match status" value="1"/>
</dbReference>
<accession>A0AAP2GFA5</accession>
<dbReference type="PANTHER" id="PTHR43280">
    <property type="entry name" value="ARAC-FAMILY TRANSCRIPTIONAL REGULATOR"/>
    <property type="match status" value="1"/>
</dbReference>
<comment type="caution">
    <text evidence="5">The sequence shown here is derived from an EMBL/GenBank/DDBJ whole genome shotgun (WGS) entry which is preliminary data.</text>
</comment>
<dbReference type="GO" id="GO:0043565">
    <property type="term" value="F:sequence-specific DNA binding"/>
    <property type="evidence" value="ECO:0007669"/>
    <property type="project" value="InterPro"/>
</dbReference>
<dbReference type="RefSeq" id="WP_254092432.1">
    <property type="nucleotide sequence ID" value="NZ_JAHESC010000037.1"/>
</dbReference>